<keyword evidence="4" id="KW-1185">Reference proteome</keyword>
<dbReference type="GeneID" id="96218134"/>
<dbReference type="EMBL" id="LJRM01000142">
    <property type="protein sequence ID" value="KPY83752.1"/>
    <property type="molecule type" value="Genomic_DNA"/>
</dbReference>
<evidence type="ECO:0000313" key="4">
    <source>
        <dbReference type="Proteomes" id="UP001610657"/>
    </source>
</evidence>
<dbReference type="RefSeq" id="WP_055006559.1">
    <property type="nucleotide sequence ID" value="NZ_CP092923.1"/>
</dbReference>
<dbReference type="Proteomes" id="UP001610657">
    <property type="component" value="Unassembled WGS sequence"/>
</dbReference>
<comment type="caution">
    <text evidence="1">The sequence shown here is derived from an EMBL/GenBank/DDBJ whole genome shotgun (WGS) entry which is preliminary data.</text>
</comment>
<reference evidence="2 4" key="2">
    <citation type="submission" date="2023-08" db="EMBL/GenBank/DDBJ databases">
        <title>Genomic and mutational analysis of Pseudomonas syringae pv. tagetis EB037 pathogenicity on sunflower.</title>
        <authorList>
            <person name="Maul J.E."/>
        </authorList>
    </citation>
    <scope>NUCLEOTIDE SEQUENCE [LARGE SCALE GENOMIC DNA]</scope>
    <source>
        <strain evidence="2 4">EB037_T1</strain>
    </source>
</reference>
<dbReference type="EMBL" id="JAVCQK010000006">
    <property type="protein sequence ID" value="MFH7516088.1"/>
    <property type="molecule type" value="Genomic_DNA"/>
</dbReference>
<name>A0A0N8T2U3_9PSED</name>
<evidence type="ECO:0000313" key="2">
    <source>
        <dbReference type="EMBL" id="MFH7516088.1"/>
    </source>
</evidence>
<gene>
    <name evidence="1" type="ORF">ALO44_00147</name>
    <name evidence="2" type="ORF">RA271_12970</name>
</gene>
<reference evidence="1 3" key="1">
    <citation type="submission" date="2015-09" db="EMBL/GenBank/DDBJ databases">
        <title>Genome announcement of multiple Pseudomonas syringae strains.</title>
        <authorList>
            <person name="Thakur S."/>
            <person name="Wang P.W."/>
            <person name="Gong Y."/>
            <person name="Weir B.S."/>
            <person name="Guttman D.S."/>
        </authorList>
    </citation>
    <scope>NUCLEOTIDE SEQUENCE [LARGE SCALE GENOMIC DNA]</scope>
    <source>
        <strain evidence="1 3">ICMP4091</strain>
    </source>
</reference>
<proteinExistence type="predicted"/>
<evidence type="ECO:0000313" key="1">
    <source>
        <dbReference type="EMBL" id="KPY83752.1"/>
    </source>
</evidence>
<organism evidence="1 3">
    <name type="scientific">Pseudomonas syringae pv. tagetis</name>
    <dbReference type="NCBI Taxonomy" id="129140"/>
    <lineage>
        <taxon>Bacteria</taxon>
        <taxon>Pseudomonadati</taxon>
        <taxon>Pseudomonadota</taxon>
        <taxon>Gammaproteobacteria</taxon>
        <taxon>Pseudomonadales</taxon>
        <taxon>Pseudomonadaceae</taxon>
        <taxon>Pseudomonas</taxon>
    </lineage>
</organism>
<accession>A0A0N8T2U3</accession>
<dbReference type="AlphaFoldDB" id="A0A0N8T2U3"/>
<sequence>MRRRDWYERRVDKRVALQIAEEQGLVADSTVYRQSLVLKMKSGEYTQEQALSELRKVKRDAKKSGLKTRDQVWRSA</sequence>
<protein>
    <submittedName>
        <fullName evidence="1">Uncharacterized protein</fullName>
    </submittedName>
</protein>
<dbReference type="PATRIC" id="fig|129140.3.peg.191"/>
<dbReference type="STRING" id="129140.ALO44_00147"/>
<evidence type="ECO:0000313" key="3">
    <source>
        <dbReference type="Proteomes" id="UP000050474"/>
    </source>
</evidence>
<dbReference type="Proteomes" id="UP000050474">
    <property type="component" value="Unassembled WGS sequence"/>
</dbReference>